<dbReference type="STRING" id="156994.SAMN04488028_103136"/>
<accession>A0A1M6Q1S9</accession>
<dbReference type="InterPro" id="IPR029062">
    <property type="entry name" value="Class_I_gatase-like"/>
</dbReference>
<dbReference type="AlphaFoldDB" id="A0A1M6Q1S9"/>
<feature type="domain" description="ThuA-like" evidence="1">
    <location>
        <begin position="51"/>
        <end position="273"/>
    </location>
</feature>
<dbReference type="PANTHER" id="PTHR40469:SF2">
    <property type="entry name" value="GALACTOSE-BINDING DOMAIN-LIKE SUPERFAMILY PROTEIN"/>
    <property type="match status" value="1"/>
</dbReference>
<keyword evidence="3" id="KW-1185">Reference proteome</keyword>
<name>A0A1M6Q1S9_REIAG</name>
<evidence type="ECO:0000259" key="1">
    <source>
        <dbReference type="Pfam" id="PF06283"/>
    </source>
</evidence>
<proteinExistence type="predicted"/>
<reference evidence="3" key="1">
    <citation type="submission" date="2016-11" db="EMBL/GenBank/DDBJ databases">
        <authorList>
            <person name="Varghese N."/>
            <person name="Submissions S."/>
        </authorList>
    </citation>
    <scope>NUCLEOTIDE SEQUENCE [LARGE SCALE GENOMIC DNA]</scope>
    <source>
        <strain evidence="3">DSM 26134</strain>
    </source>
</reference>
<protein>
    <recommendedName>
        <fullName evidence="1">ThuA-like domain-containing protein</fullName>
    </recommendedName>
</protein>
<sequence length="291" mass="33769">MEEIKSTNSIILVNFRFSKIYKKTNMMMNKISMVVLALVMTTFYAQAQQFKALLFTKTDGWHHGSIHEGVTAIREIAERNDFQLDWSENAGLFFTDKRLAQYSVVIFLNTTGDVLNEEQQAVFERFIQSGKGYVGIHSASDTEYDWPWYTQLVGRMFHIHPHNQTALLKVEDRNFPGMQLMPDTRWWTDEYYEFLEEKADNLQYLLTVDESTYDYKAQWGEGRVAKGMDGYHPMSWYHTHDGGRAFYTALGHLPGTYSDAIFQEHIYGGIFWAATGKGALAQEEVTKKKKR</sequence>
<organism evidence="2 3">
    <name type="scientific">Reichenbachiella agariperforans</name>
    <dbReference type="NCBI Taxonomy" id="156994"/>
    <lineage>
        <taxon>Bacteria</taxon>
        <taxon>Pseudomonadati</taxon>
        <taxon>Bacteroidota</taxon>
        <taxon>Cytophagia</taxon>
        <taxon>Cytophagales</taxon>
        <taxon>Reichenbachiellaceae</taxon>
        <taxon>Reichenbachiella</taxon>
    </lineage>
</organism>
<dbReference type="Pfam" id="PF06283">
    <property type="entry name" value="ThuA"/>
    <property type="match status" value="1"/>
</dbReference>
<evidence type="ECO:0000313" key="3">
    <source>
        <dbReference type="Proteomes" id="UP000184474"/>
    </source>
</evidence>
<gene>
    <name evidence="2" type="ORF">SAMN04488028_103136</name>
</gene>
<dbReference type="Gene3D" id="3.40.50.880">
    <property type="match status" value="1"/>
</dbReference>
<dbReference type="PANTHER" id="PTHR40469">
    <property type="entry name" value="SECRETED GLYCOSYL HYDROLASE"/>
    <property type="match status" value="1"/>
</dbReference>
<evidence type="ECO:0000313" key="2">
    <source>
        <dbReference type="EMBL" id="SHK14087.1"/>
    </source>
</evidence>
<dbReference type="InterPro" id="IPR029010">
    <property type="entry name" value="ThuA-like"/>
</dbReference>
<dbReference type="SUPFAM" id="SSF52317">
    <property type="entry name" value="Class I glutamine amidotransferase-like"/>
    <property type="match status" value="1"/>
</dbReference>
<dbReference type="EMBL" id="FRAA01000003">
    <property type="protein sequence ID" value="SHK14087.1"/>
    <property type="molecule type" value="Genomic_DNA"/>
</dbReference>
<dbReference type="Proteomes" id="UP000184474">
    <property type="component" value="Unassembled WGS sequence"/>
</dbReference>